<proteinExistence type="predicted"/>
<name>X1CXR2_9ZZZZ</name>
<dbReference type="AlphaFoldDB" id="X1CXR2"/>
<dbReference type="EMBL" id="BART01030020">
    <property type="protein sequence ID" value="GAH13291.1"/>
    <property type="molecule type" value="Genomic_DNA"/>
</dbReference>
<comment type="caution">
    <text evidence="1">The sequence shown here is derived from an EMBL/GenBank/DDBJ whole genome shotgun (WGS) entry which is preliminary data.</text>
</comment>
<organism evidence="1">
    <name type="scientific">marine sediment metagenome</name>
    <dbReference type="NCBI Taxonomy" id="412755"/>
    <lineage>
        <taxon>unclassified sequences</taxon>
        <taxon>metagenomes</taxon>
        <taxon>ecological metagenomes</taxon>
    </lineage>
</organism>
<sequence>MEKYKTIISDLLKKEKKALSTSQIYRLLYRQNPGIKLASTSIYDIIINDIRESGEDSYFFEKKQGVFGLRIWKNKLLKTLKSSPRTLVLLNDKYLIITENIFFFIPEIVCFLDCLEWQVKKKYRSYPELKWRMKNNLINLNTKEKKEKFFNLLRDMNEENSFDKEINLILDLNENLIVYQIDLIIIDNHMNNPYEDYKVERLTYKLFNEKIKEYSIKYK</sequence>
<gene>
    <name evidence="1" type="ORF">S01H4_52524</name>
</gene>
<accession>X1CXR2</accession>
<reference evidence="1" key="1">
    <citation type="journal article" date="2014" name="Front. Microbiol.">
        <title>High frequency of phylogenetically diverse reductive dehalogenase-homologous genes in deep subseafloor sedimentary metagenomes.</title>
        <authorList>
            <person name="Kawai M."/>
            <person name="Futagami T."/>
            <person name="Toyoda A."/>
            <person name="Takaki Y."/>
            <person name="Nishi S."/>
            <person name="Hori S."/>
            <person name="Arai W."/>
            <person name="Tsubouchi T."/>
            <person name="Morono Y."/>
            <person name="Uchiyama I."/>
            <person name="Ito T."/>
            <person name="Fujiyama A."/>
            <person name="Inagaki F."/>
            <person name="Takami H."/>
        </authorList>
    </citation>
    <scope>NUCLEOTIDE SEQUENCE</scope>
    <source>
        <strain evidence="1">Expedition CK06-06</strain>
    </source>
</reference>
<protein>
    <submittedName>
        <fullName evidence="1">Uncharacterized protein</fullName>
    </submittedName>
</protein>
<evidence type="ECO:0000313" key="1">
    <source>
        <dbReference type="EMBL" id="GAH13291.1"/>
    </source>
</evidence>